<dbReference type="Proteomes" id="UP000095602">
    <property type="component" value="Unassembled WGS sequence"/>
</dbReference>
<proteinExistence type="inferred from homology"/>
<reference evidence="8 9" key="1">
    <citation type="submission" date="2015-09" db="EMBL/GenBank/DDBJ databases">
        <authorList>
            <consortium name="Pathogen Informatics"/>
        </authorList>
    </citation>
    <scope>NUCLEOTIDE SEQUENCE [LARGE SCALE GENOMIC DNA]</scope>
    <source>
        <strain evidence="8 9">2789STDY5834884</strain>
    </source>
</reference>
<dbReference type="CDD" id="cd08071">
    <property type="entry name" value="MPN_DUF2466"/>
    <property type="match status" value="1"/>
</dbReference>
<dbReference type="SUPFAM" id="SSF102712">
    <property type="entry name" value="JAB1/MPN domain"/>
    <property type="match status" value="1"/>
</dbReference>
<keyword evidence="5" id="KW-0862">Zinc</keyword>
<evidence type="ECO:0000259" key="7">
    <source>
        <dbReference type="PROSITE" id="PS50249"/>
    </source>
</evidence>
<dbReference type="RefSeq" id="WP_055272693.1">
    <property type="nucleotide sequence ID" value="NZ_CZAJ01000003.1"/>
</dbReference>
<keyword evidence="3" id="KW-0479">Metal-binding</keyword>
<dbReference type="PANTHER" id="PTHR30471">
    <property type="entry name" value="DNA REPAIR PROTEIN RADC"/>
    <property type="match status" value="1"/>
</dbReference>
<evidence type="ECO:0000256" key="5">
    <source>
        <dbReference type="ARBA" id="ARBA00022833"/>
    </source>
</evidence>
<protein>
    <submittedName>
        <fullName evidence="8">DNA repair protein RadC</fullName>
    </submittedName>
</protein>
<dbReference type="GO" id="GO:0008237">
    <property type="term" value="F:metallopeptidase activity"/>
    <property type="evidence" value="ECO:0007669"/>
    <property type="project" value="UniProtKB-KW"/>
</dbReference>
<feature type="domain" description="MPN" evidence="7">
    <location>
        <begin position="26"/>
        <end position="150"/>
    </location>
</feature>
<evidence type="ECO:0000256" key="3">
    <source>
        <dbReference type="ARBA" id="ARBA00022723"/>
    </source>
</evidence>
<sequence length="187" mass="20875">MSDTVYVLDQVGIRLVKEKTLISDTQLKRPEQVVGFVSDILREYDREVMCVICLNAKLQPVNMCICSMGAIDKAIASPREIMKTAILSNANGFIILHNHPGGSSQPSLEDIHVTDVMSKAGELLGIPLYDHIIAAAGSDEIYSFYEKGSMPQSQLKYADRVADINLRSDRTETNEIKKQLKLHQRKI</sequence>
<dbReference type="InterPro" id="IPR001405">
    <property type="entry name" value="UPF0758"/>
</dbReference>
<keyword evidence="4" id="KW-0378">Hydrolase</keyword>
<gene>
    <name evidence="8" type="ORF">ERS852497_00536</name>
</gene>
<evidence type="ECO:0000313" key="9">
    <source>
        <dbReference type="Proteomes" id="UP000095602"/>
    </source>
</evidence>
<dbReference type="PROSITE" id="PS50249">
    <property type="entry name" value="MPN"/>
    <property type="match status" value="1"/>
</dbReference>
<evidence type="ECO:0000256" key="4">
    <source>
        <dbReference type="ARBA" id="ARBA00022801"/>
    </source>
</evidence>
<dbReference type="AlphaFoldDB" id="A0A174HCE3"/>
<keyword evidence="2" id="KW-0645">Protease</keyword>
<dbReference type="GO" id="GO:0046872">
    <property type="term" value="F:metal ion binding"/>
    <property type="evidence" value="ECO:0007669"/>
    <property type="project" value="UniProtKB-KW"/>
</dbReference>
<evidence type="ECO:0000256" key="1">
    <source>
        <dbReference type="ARBA" id="ARBA00010243"/>
    </source>
</evidence>
<evidence type="ECO:0000256" key="2">
    <source>
        <dbReference type="ARBA" id="ARBA00022670"/>
    </source>
</evidence>
<dbReference type="InterPro" id="IPR037518">
    <property type="entry name" value="MPN"/>
</dbReference>
<name>A0A174HCE3_9FIRM</name>
<evidence type="ECO:0000313" key="8">
    <source>
        <dbReference type="EMBL" id="CUO70820.1"/>
    </source>
</evidence>
<organism evidence="8 9">
    <name type="scientific">Agathobacter rectalis</name>
    <dbReference type="NCBI Taxonomy" id="39491"/>
    <lineage>
        <taxon>Bacteria</taxon>
        <taxon>Bacillati</taxon>
        <taxon>Bacillota</taxon>
        <taxon>Clostridia</taxon>
        <taxon>Lachnospirales</taxon>
        <taxon>Lachnospiraceae</taxon>
        <taxon>Agathobacter</taxon>
    </lineage>
</organism>
<dbReference type="PANTHER" id="PTHR30471:SF3">
    <property type="entry name" value="UPF0758 PROTEIN YEES-RELATED"/>
    <property type="match status" value="1"/>
</dbReference>
<dbReference type="EMBL" id="CZAJ01000003">
    <property type="protein sequence ID" value="CUO70820.1"/>
    <property type="molecule type" value="Genomic_DNA"/>
</dbReference>
<dbReference type="GO" id="GO:0006508">
    <property type="term" value="P:proteolysis"/>
    <property type="evidence" value="ECO:0007669"/>
    <property type="project" value="UniProtKB-KW"/>
</dbReference>
<comment type="similarity">
    <text evidence="1">Belongs to the UPF0758 family.</text>
</comment>
<keyword evidence="6" id="KW-0482">Metalloprotease</keyword>
<evidence type="ECO:0000256" key="6">
    <source>
        <dbReference type="ARBA" id="ARBA00023049"/>
    </source>
</evidence>
<accession>A0A174HCE3</accession>
<dbReference type="Gene3D" id="3.40.140.10">
    <property type="entry name" value="Cytidine Deaminase, domain 2"/>
    <property type="match status" value="1"/>
</dbReference>
<dbReference type="InterPro" id="IPR025657">
    <property type="entry name" value="RadC_JAB"/>
</dbReference>
<dbReference type="Pfam" id="PF04002">
    <property type="entry name" value="RadC"/>
    <property type="match status" value="1"/>
</dbReference>